<sequence>MHMRIEIDTSVGECFCYSLDQVKFKICSSCKNYLFNAWVGKRYFVSAASDPAIIKQYTVIRSQTHAADSHTSSNSLPILIPLFHAVR</sequence>
<evidence type="ECO:0000313" key="2">
    <source>
        <dbReference type="Proteomes" id="UP000326757"/>
    </source>
</evidence>
<organism evidence="1 2">
    <name type="scientific">Monilinia laxa</name>
    <name type="common">Brown rot fungus</name>
    <name type="synonym">Sclerotinia laxa</name>
    <dbReference type="NCBI Taxonomy" id="61186"/>
    <lineage>
        <taxon>Eukaryota</taxon>
        <taxon>Fungi</taxon>
        <taxon>Dikarya</taxon>
        <taxon>Ascomycota</taxon>
        <taxon>Pezizomycotina</taxon>
        <taxon>Leotiomycetes</taxon>
        <taxon>Helotiales</taxon>
        <taxon>Sclerotiniaceae</taxon>
        <taxon>Monilinia</taxon>
    </lineage>
</organism>
<dbReference type="AlphaFoldDB" id="A0A5N6KF77"/>
<keyword evidence="2" id="KW-1185">Reference proteome</keyword>
<evidence type="ECO:0000313" key="1">
    <source>
        <dbReference type="EMBL" id="KAB8302325.1"/>
    </source>
</evidence>
<comment type="caution">
    <text evidence="1">The sequence shown here is derived from an EMBL/GenBank/DDBJ whole genome shotgun (WGS) entry which is preliminary data.</text>
</comment>
<name>A0A5N6KF77_MONLA</name>
<accession>A0A5N6KF77</accession>
<reference evidence="1 2" key="1">
    <citation type="submission" date="2019-06" db="EMBL/GenBank/DDBJ databases">
        <title>Genome Sequence of the Brown Rot Fungal Pathogen Monilinia laxa.</title>
        <authorList>
            <person name="De Miccolis Angelini R.M."/>
            <person name="Landi L."/>
            <person name="Abate D."/>
            <person name="Pollastro S."/>
            <person name="Romanazzi G."/>
            <person name="Faretra F."/>
        </authorList>
    </citation>
    <scope>NUCLEOTIDE SEQUENCE [LARGE SCALE GENOMIC DNA]</scope>
    <source>
        <strain evidence="1 2">Mlax316</strain>
    </source>
</reference>
<gene>
    <name evidence="1" type="ORF">EYC80_005758</name>
</gene>
<dbReference type="Proteomes" id="UP000326757">
    <property type="component" value="Unassembled WGS sequence"/>
</dbReference>
<proteinExistence type="predicted"/>
<protein>
    <submittedName>
        <fullName evidence="1">Uncharacterized protein</fullName>
    </submittedName>
</protein>
<dbReference type="EMBL" id="VIGI01000003">
    <property type="protein sequence ID" value="KAB8302325.1"/>
    <property type="molecule type" value="Genomic_DNA"/>
</dbReference>